<keyword evidence="1" id="KW-0472">Membrane</keyword>
<reference evidence="2" key="1">
    <citation type="submission" date="2020-08" db="EMBL/GenBank/DDBJ databases">
        <title>Genome public.</title>
        <authorList>
            <person name="Liu C."/>
            <person name="Sun Q."/>
        </authorList>
    </citation>
    <scope>NUCLEOTIDE SEQUENCE</scope>
    <source>
        <strain evidence="2">NSJ-44</strain>
    </source>
</reference>
<protein>
    <submittedName>
        <fullName evidence="2">Prepilin-type N-terminal cleavage/methylation domain-containing protein</fullName>
    </submittedName>
</protein>
<accession>A0A926D1V6</accession>
<dbReference type="NCBIfam" id="TIGR02532">
    <property type="entry name" value="IV_pilin_GFxxxE"/>
    <property type="match status" value="1"/>
</dbReference>
<dbReference type="RefSeq" id="WP_249285748.1">
    <property type="nucleotide sequence ID" value="NZ_JACRSO010000005.1"/>
</dbReference>
<organism evidence="2 3">
    <name type="scientific">Luoshenia tenuis</name>
    <dbReference type="NCBI Taxonomy" id="2763654"/>
    <lineage>
        <taxon>Bacteria</taxon>
        <taxon>Bacillati</taxon>
        <taxon>Bacillota</taxon>
        <taxon>Clostridia</taxon>
        <taxon>Christensenellales</taxon>
        <taxon>Christensenellaceae</taxon>
        <taxon>Luoshenia</taxon>
    </lineage>
</organism>
<evidence type="ECO:0000313" key="2">
    <source>
        <dbReference type="EMBL" id="MBC8529974.1"/>
    </source>
</evidence>
<dbReference type="InterPro" id="IPR045584">
    <property type="entry name" value="Pilin-like"/>
</dbReference>
<dbReference type="InterPro" id="IPR012902">
    <property type="entry name" value="N_methyl_site"/>
</dbReference>
<dbReference type="EMBL" id="JACRSO010000005">
    <property type="protein sequence ID" value="MBC8529974.1"/>
    <property type="molecule type" value="Genomic_DNA"/>
</dbReference>
<keyword evidence="1" id="KW-0812">Transmembrane</keyword>
<dbReference type="Gene3D" id="3.30.700.10">
    <property type="entry name" value="Glycoprotein, Type 4 Pilin"/>
    <property type="match status" value="1"/>
</dbReference>
<keyword evidence="1" id="KW-1133">Transmembrane helix</keyword>
<dbReference type="PROSITE" id="PS00409">
    <property type="entry name" value="PROKAR_NTER_METHYL"/>
    <property type="match status" value="1"/>
</dbReference>
<keyword evidence="3" id="KW-1185">Reference proteome</keyword>
<feature type="transmembrane region" description="Helical" evidence="1">
    <location>
        <begin position="12"/>
        <end position="36"/>
    </location>
</feature>
<sequence length="271" mass="28800">MKKKRSQGFTLVEVIVVVVILAILAAILVPSMIGWIKKAEEKTAVVGCRTCVLAAQTLLSEKYRPGETPVLDAQAVLDLAQVDGSVSNIGIDTDSGTIAHLLYTDAGGAQIFYCRHAGADGCGNRDVYDLRQGAVKSDMGTALQSVVQGFNTATSAGFAGVEGGKPFSATAIDGVNAKTEGTFAHAIYQSLPAGQRAALDEVSWSIVRTTAGYRIYLTEVRYGADESADNIKVYKYDMATGQYQYTTTGKVTNGKVTAAGQQWSDWSDTMD</sequence>
<comment type="caution">
    <text evidence="2">The sequence shown here is derived from an EMBL/GenBank/DDBJ whole genome shotgun (WGS) entry which is preliminary data.</text>
</comment>
<dbReference type="Pfam" id="PF07963">
    <property type="entry name" value="N_methyl"/>
    <property type="match status" value="1"/>
</dbReference>
<evidence type="ECO:0000313" key="3">
    <source>
        <dbReference type="Proteomes" id="UP000654279"/>
    </source>
</evidence>
<name>A0A926D1V6_9FIRM</name>
<proteinExistence type="predicted"/>
<evidence type="ECO:0000256" key="1">
    <source>
        <dbReference type="SAM" id="Phobius"/>
    </source>
</evidence>
<dbReference type="SUPFAM" id="SSF54523">
    <property type="entry name" value="Pili subunits"/>
    <property type="match status" value="1"/>
</dbReference>
<gene>
    <name evidence="2" type="ORF">H8699_11090</name>
</gene>
<dbReference type="Proteomes" id="UP000654279">
    <property type="component" value="Unassembled WGS sequence"/>
</dbReference>
<dbReference type="AlphaFoldDB" id="A0A926D1V6"/>